<name>A0A0C3C365_PILCF</name>
<dbReference type="HOGENOM" id="CLU_1835884_0_0_1"/>
<sequence length="140" mass="15398">MTSLSVHYLGLTPVLVPTFEKYLQSPPALERHLVDAVRLAPQLAEDMSFTSFFASIYQNIATTSRIEVKFTATQLKAICATANLEATNKISTSDALAGYLVTVLYRISPVTIENITNIISESKRLQVTNILLHLSLLQGT</sequence>
<protein>
    <submittedName>
        <fullName evidence="1">Uncharacterized protein</fullName>
    </submittedName>
</protein>
<reference evidence="1 2" key="1">
    <citation type="submission" date="2014-04" db="EMBL/GenBank/DDBJ databases">
        <authorList>
            <consortium name="DOE Joint Genome Institute"/>
            <person name="Kuo A."/>
            <person name="Tarkka M."/>
            <person name="Buscot F."/>
            <person name="Kohler A."/>
            <person name="Nagy L.G."/>
            <person name="Floudas D."/>
            <person name="Copeland A."/>
            <person name="Barry K.W."/>
            <person name="Cichocki N."/>
            <person name="Veneault-Fourrey C."/>
            <person name="LaButti K."/>
            <person name="Lindquist E.A."/>
            <person name="Lipzen A."/>
            <person name="Lundell T."/>
            <person name="Morin E."/>
            <person name="Murat C."/>
            <person name="Sun H."/>
            <person name="Tunlid A."/>
            <person name="Henrissat B."/>
            <person name="Grigoriev I.V."/>
            <person name="Hibbett D.S."/>
            <person name="Martin F."/>
            <person name="Nordberg H.P."/>
            <person name="Cantor M.N."/>
            <person name="Hua S.X."/>
        </authorList>
    </citation>
    <scope>NUCLEOTIDE SEQUENCE [LARGE SCALE GENOMIC DNA]</scope>
    <source>
        <strain evidence="1 2">F 1598</strain>
    </source>
</reference>
<gene>
    <name evidence="1" type="ORF">PILCRDRAFT_422842</name>
</gene>
<proteinExistence type="predicted"/>
<dbReference type="AlphaFoldDB" id="A0A0C3C365"/>
<evidence type="ECO:0000313" key="2">
    <source>
        <dbReference type="Proteomes" id="UP000054166"/>
    </source>
</evidence>
<evidence type="ECO:0000313" key="1">
    <source>
        <dbReference type="EMBL" id="KIM84017.1"/>
    </source>
</evidence>
<organism evidence="1 2">
    <name type="scientific">Piloderma croceum (strain F 1598)</name>
    <dbReference type="NCBI Taxonomy" id="765440"/>
    <lineage>
        <taxon>Eukaryota</taxon>
        <taxon>Fungi</taxon>
        <taxon>Dikarya</taxon>
        <taxon>Basidiomycota</taxon>
        <taxon>Agaricomycotina</taxon>
        <taxon>Agaricomycetes</taxon>
        <taxon>Agaricomycetidae</taxon>
        <taxon>Atheliales</taxon>
        <taxon>Atheliaceae</taxon>
        <taxon>Piloderma</taxon>
    </lineage>
</organism>
<keyword evidence="2" id="KW-1185">Reference proteome</keyword>
<reference evidence="2" key="2">
    <citation type="submission" date="2015-01" db="EMBL/GenBank/DDBJ databases">
        <title>Evolutionary Origins and Diversification of the Mycorrhizal Mutualists.</title>
        <authorList>
            <consortium name="DOE Joint Genome Institute"/>
            <consortium name="Mycorrhizal Genomics Consortium"/>
            <person name="Kohler A."/>
            <person name="Kuo A."/>
            <person name="Nagy L.G."/>
            <person name="Floudas D."/>
            <person name="Copeland A."/>
            <person name="Barry K.W."/>
            <person name="Cichocki N."/>
            <person name="Veneault-Fourrey C."/>
            <person name="LaButti K."/>
            <person name="Lindquist E.A."/>
            <person name="Lipzen A."/>
            <person name="Lundell T."/>
            <person name="Morin E."/>
            <person name="Murat C."/>
            <person name="Riley R."/>
            <person name="Ohm R."/>
            <person name="Sun H."/>
            <person name="Tunlid A."/>
            <person name="Henrissat B."/>
            <person name="Grigoriev I.V."/>
            <person name="Hibbett D.S."/>
            <person name="Martin F."/>
        </authorList>
    </citation>
    <scope>NUCLEOTIDE SEQUENCE [LARGE SCALE GENOMIC DNA]</scope>
    <source>
        <strain evidence="2">F 1598</strain>
    </source>
</reference>
<accession>A0A0C3C365</accession>
<dbReference type="Proteomes" id="UP000054166">
    <property type="component" value="Unassembled WGS sequence"/>
</dbReference>
<dbReference type="EMBL" id="KN832989">
    <property type="protein sequence ID" value="KIM84017.1"/>
    <property type="molecule type" value="Genomic_DNA"/>
</dbReference>
<dbReference type="InParanoid" id="A0A0C3C365"/>